<dbReference type="AlphaFoldDB" id="T1FB17"/>
<evidence type="ECO:0000256" key="2">
    <source>
        <dbReference type="SAM" id="SignalP"/>
    </source>
</evidence>
<feature type="transmembrane region" description="Helical" evidence="1">
    <location>
        <begin position="103"/>
        <end position="123"/>
    </location>
</feature>
<organism evidence="4 5">
    <name type="scientific">Helobdella robusta</name>
    <name type="common">Californian leech</name>
    <dbReference type="NCBI Taxonomy" id="6412"/>
    <lineage>
        <taxon>Eukaryota</taxon>
        <taxon>Metazoa</taxon>
        <taxon>Spiralia</taxon>
        <taxon>Lophotrochozoa</taxon>
        <taxon>Annelida</taxon>
        <taxon>Clitellata</taxon>
        <taxon>Hirudinea</taxon>
        <taxon>Rhynchobdellida</taxon>
        <taxon>Glossiphoniidae</taxon>
        <taxon>Helobdella</taxon>
    </lineage>
</organism>
<dbReference type="CTD" id="20206016"/>
<keyword evidence="1" id="KW-0812">Transmembrane</keyword>
<dbReference type="InParanoid" id="T1FB17"/>
<evidence type="ECO:0000313" key="5">
    <source>
        <dbReference type="Proteomes" id="UP000015101"/>
    </source>
</evidence>
<evidence type="ECO:0000313" key="3">
    <source>
        <dbReference type="EMBL" id="ESN98443.1"/>
    </source>
</evidence>
<proteinExistence type="predicted"/>
<reference evidence="4" key="3">
    <citation type="submission" date="2015-06" db="UniProtKB">
        <authorList>
            <consortium name="EnsemblMetazoa"/>
        </authorList>
    </citation>
    <scope>IDENTIFICATION</scope>
</reference>
<dbReference type="EnsemblMetazoa" id="HelroT176916">
    <property type="protein sequence ID" value="HelroP176916"/>
    <property type="gene ID" value="HelroG176916"/>
</dbReference>
<evidence type="ECO:0000313" key="4">
    <source>
        <dbReference type="EnsemblMetazoa" id="HelroP176916"/>
    </source>
</evidence>
<dbReference type="EMBL" id="AMQM01005876">
    <property type="status" value="NOT_ANNOTATED_CDS"/>
    <property type="molecule type" value="Genomic_DNA"/>
</dbReference>
<evidence type="ECO:0000256" key="1">
    <source>
        <dbReference type="SAM" id="Phobius"/>
    </source>
</evidence>
<dbReference type="GeneID" id="20206016"/>
<feature type="transmembrane region" description="Helical" evidence="1">
    <location>
        <begin position="135"/>
        <end position="157"/>
    </location>
</feature>
<dbReference type="RefSeq" id="XP_009023401.1">
    <property type="nucleotide sequence ID" value="XM_009025153.1"/>
</dbReference>
<accession>T1FB17</accession>
<feature type="chain" id="PRO_5010980411" evidence="2">
    <location>
        <begin position="23"/>
        <end position="160"/>
    </location>
</feature>
<gene>
    <name evidence="4" type="primary">20206016</name>
    <name evidence="3" type="ORF">HELRODRAFT_176916</name>
</gene>
<reference evidence="3 5" key="2">
    <citation type="journal article" date="2013" name="Nature">
        <title>Insights into bilaterian evolution from three spiralian genomes.</title>
        <authorList>
            <person name="Simakov O."/>
            <person name="Marletaz F."/>
            <person name="Cho S.J."/>
            <person name="Edsinger-Gonzales E."/>
            <person name="Havlak P."/>
            <person name="Hellsten U."/>
            <person name="Kuo D.H."/>
            <person name="Larsson T."/>
            <person name="Lv J."/>
            <person name="Arendt D."/>
            <person name="Savage R."/>
            <person name="Osoegawa K."/>
            <person name="de Jong P."/>
            <person name="Grimwood J."/>
            <person name="Chapman J.A."/>
            <person name="Shapiro H."/>
            <person name="Aerts A."/>
            <person name="Otillar R.P."/>
            <person name="Terry A.Y."/>
            <person name="Boore J.L."/>
            <person name="Grigoriev I.V."/>
            <person name="Lindberg D.R."/>
            <person name="Seaver E.C."/>
            <person name="Weisblat D.A."/>
            <person name="Putnam N.H."/>
            <person name="Rokhsar D.S."/>
        </authorList>
    </citation>
    <scope>NUCLEOTIDE SEQUENCE</scope>
</reference>
<name>T1FB17_HELRO</name>
<keyword evidence="1" id="KW-0472">Membrane</keyword>
<dbReference type="EMBL" id="KB097144">
    <property type="protein sequence ID" value="ESN98443.1"/>
    <property type="molecule type" value="Genomic_DNA"/>
</dbReference>
<reference evidence="5" key="1">
    <citation type="submission" date="2012-12" db="EMBL/GenBank/DDBJ databases">
        <authorList>
            <person name="Hellsten U."/>
            <person name="Grimwood J."/>
            <person name="Chapman J.A."/>
            <person name="Shapiro H."/>
            <person name="Aerts A."/>
            <person name="Otillar R.P."/>
            <person name="Terry A.Y."/>
            <person name="Boore J.L."/>
            <person name="Simakov O."/>
            <person name="Marletaz F."/>
            <person name="Cho S.-J."/>
            <person name="Edsinger-Gonzales E."/>
            <person name="Havlak P."/>
            <person name="Kuo D.-H."/>
            <person name="Larsson T."/>
            <person name="Lv J."/>
            <person name="Arendt D."/>
            <person name="Savage R."/>
            <person name="Osoegawa K."/>
            <person name="de Jong P."/>
            <person name="Lindberg D.R."/>
            <person name="Seaver E.C."/>
            <person name="Weisblat D.A."/>
            <person name="Putnam N.H."/>
            <person name="Grigoriev I.V."/>
            <person name="Rokhsar D.S."/>
        </authorList>
    </citation>
    <scope>NUCLEOTIDE SEQUENCE</scope>
</reference>
<keyword evidence="1" id="KW-1133">Transmembrane helix</keyword>
<dbReference type="Proteomes" id="UP000015101">
    <property type="component" value="Unassembled WGS sequence"/>
</dbReference>
<dbReference type="KEGG" id="hro:HELRODRAFT_176916"/>
<dbReference type="HOGENOM" id="CLU_1654037_0_0_1"/>
<sequence>MLLLYCQLLAYVIFDQCGSVASKPTRAFEFMKKENVRGKGKLKYNFFDPSETAAEVNEEDEKDMVDKLLNFSPANFKPVQVTHAVPFLFDQKPREADEVVDKWTIALLILLFGVVVAVLFLIMYSICLLSDSLPVVVLTMAIILFIAGSVISLLWFFKIV</sequence>
<keyword evidence="2" id="KW-0732">Signal</keyword>
<keyword evidence="5" id="KW-1185">Reference proteome</keyword>
<protein>
    <submittedName>
        <fullName evidence="3 4">Uncharacterized protein</fullName>
    </submittedName>
</protein>
<feature type="signal peptide" evidence="2">
    <location>
        <begin position="1"/>
        <end position="22"/>
    </location>
</feature>